<accession>A0AC58STR5</accession>
<evidence type="ECO:0000313" key="1">
    <source>
        <dbReference type="Proteomes" id="UP000790787"/>
    </source>
</evidence>
<proteinExistence type="predicted"/>
<organism evidence="1 2">
    <name type="scientific">Nicotiana tabacum</name>
    <name type="common">Common tobacco</name>
    <dbReference type="NCBI Taxonomy" id="4097"/>
    <lineage>
        <taxon>Eukaryota</taxon>
        <taxon>Viridiplantae</taxon>
        <taxon>Streptophyta</taxon>
        <taxon>Embryophyta</taxon>
        <taxon>Tracheophyta</taxon>
        <taxon>Spermatophyta</taxon>
        <taxon>Magnoliopsida</taxon>
        <taxon>eudicotyledons</taxon>
        <taxon>Gunneridae</taxon>
        <taxon>Pentapetalae</taxon>
        <taxon>asterids</taxon>
        <taxon>lamiids</taxon>
        <taxon>Solanales</taxon>
        <taxon>Solanaceae</taxon>
        <taxon>Nicotianoideae</taxon>
        <taxon>Nicotianeae</taxon>
        <taxon>Nicotiana</taxon>
    </lineage>
</organism>
<reference evidence="2" key="2">
    <citation type="submission" date="2025-08" db="UniProtKB">
        <authorList>
            <consortium name="RefSeq"/>
        </authorList>
    </citation>
    <scope>IDENTIFICATION</scope>
    <source>
        <tissue evidence="2">Leaf</tissue>
    </source>
</reference>
<protein>
    <submittedName>
        <fullName evidence="2">Protein FAR1-RELATED SEQUENCE 5-like</fullName>
    </submittedName>
</protein>
<sequence>MDNFGESKCEAIAEEVLQNNFQGPIDREPALDLEFDDNESAFNFYNEYAKKRIGFSVRKEYVNINKKLCYVTSQKLTCFKEGFRGDDKRKYQAKNPRKETRTGCQAHIVVTRQFVGKYHITKVELEHNHPLVLPTMIHMLPSHRNLNDIQTHEIDLAEDAGLFSKGTFDFMSLQAGGRANLGCTKLDRKNYLQTKRQKAMGQGEAAEFNDMITNIFWANSKMIIDYEIFGDVLSFDTTYQTNKEHRPLASFVGFNNHRKMIVFGGALMYDETSESFQ</sequence>
<keyword evidence="1" id="KW-1185">Reference proteome</keyword>
<dbReference type="Proteomes" id="UP000790787">
    <property type="component" value="Chromosome 16"/>
</dbReference>
<name>A0AC58STR5_TOBAC</name>
<reference evidence="1" key="1">
    <citation type="journal article" date="2014" name="Nat. Commun.">
        <title>The tobacco genome sequence and its comparison with those of tomato and potato.</title>
        <authorList>
            <person name="Sierro N."/>
            <person name="Battey J.N."/>
            <person name="Ouadi S."/>
            <person name="Bakaher N."/>
            <person name="Bovet L."/>
            <person name="Willig A."/>
            <person name="Goepfert S."/>
            <person name="Peitsch M.C."/>
            <person name="Ivanov N.V."/>
        </authorList>
    </citation>
    <scope>NUCLEOTIDE SEQUENCE [LARGE SCALE GENOMIC DNA]</scope>
</reference>
<gene>
    <name evidence="2" type="primary">LOC107769292</name>
</gene>
<dbReference type="RefSeq" id="XP_075088358.1">
    <property type="nucleotide sequence ID" value="XM_075232257.1"/>
</dbReference>
<evidence type="ECO:0000313" key="2">
    <source>
        <dbReference type="RefSeq" id="XP_075088358.1"/>
    </source>
</evidence>